<dbReference type="HAMAP" id="MF_01161">
    <property type="entry name" value="tRNA_Ile_lys_synt"/>
    <property type="match status" value="1"/>
</dbReference>
<dbReference type="CDD" id="cd01992">
    <property type="entry name" value="TilS_N"/>
    <property type="match status" value="1"/>
</dbReference>
<comment type="subcellular location">
    <subcellularLocation>
        <location evidence="1 10">Cytoplasm</location>
    </subcellularLocation>
</comment>
<dbReference type="EMBL" id="JBHLWN010000110">
    <property type="protein sequence ID" value="MFC0216109.1"/>
    <property type="molecule type" value="Genomic_DNA"/>
</dbReference>
<dbReference type="SUPFAM" id="SSF82829">
    <property type="entry name" value="MesJ substrate recognition domain-like"/>
    <property type="match status" value="1"/>
</dbReference>
<reference evidence="12 13" key="1">
    <citation type="submission" date="2024-09" db="EMBL/GenBank/DDBJ databases">
        <authorList>
            <person name="Sun Q."/>
            <person name="Mori K."/>
        </authorList>
    </citation>
    <scope>NUCLEOTIDE SEQUENCE [LARGE SCALE GENOMIC DNA]</scope>
    <source>
        <strain evidence="12 13">CCM 7759</strain>
    </source>
</reference>
<feature type="binding site" evidence="10">
    <location>
        <begin position="28"/>
        <end position="33"/>
    </location>
    <ligand>
        <name>ATP</name>
        <dbReference type="ChEBI" id="CHEBI:30616"/>
    </ligand>
</feature>
<evidence type="ECO:0000256" key="4">
    <source>
        <dbReference type="ARBA" id="ARBA00022694"/>
    </source>
</evidence>
<keyword evidence="8" id="KW-0460">Magnesium</keyword>
<dbReference type="InterPro" id="IPR012796">
    <property type="entry name" value="Lysidine-tRNA-synth_C"/>
</dbReference>
<dbReference type="SUPFAM" id="SSF56037">
    <property type="entry name" value="PheT/TilS domain"/>
    <property type="match status" value="1"/>
</dbReference>
<evidence type="ECO:0000256" key="3">
    <source>
        <dbReference type="ARBA" id="ARBA00022598"/>
    </source>
</evidence>
<dbReference type="Pfam" id="PF09179">
    <property type="entry name" value="TilS"/>
    <property type="match status" value="1"/>
</dbReference>
<evidence type="ECO:0000256" key="8">
    <source>
        <dbReference type="ARBA" id="ARBA00022842"/>
    </source>
</evidence>
<evidence type="ECO:0000256" key="2">
    <source>
        <dbReference type="ARBA" id="ARBA00022490"/>
    </source>
</evidence>
<keyword evidence="3 10" id="KW-0436">Ligase</keyword>
<dbReference type="InterPro" id="IPR011063">
    <property type="entry name" value="TilS/TtcA_N"/>
</dbReference>
<dbReference type="Gene3D" id="3.40.50.2020">
    <property type="match status" value="1"/>
</dbReference>
<protein>
    <recommendedName>
        <fullName evidence="10">tRNA(Ile)-lysidine synthase</fullName>
        <ecNumber evidence="10">6.3.4.19</ecNumber>
    </recommendedName>
    <alternativeName>
        <fullName evidence="10">tRNA(Ile)-2-lysyl-cytidine synthase</fullName>
    </alternativeName>
    <alternativeName>
        <fullName evidence="10">tRNA(Ile)-lysidine synthetase</fullName>
    </alternativeName>
</protein>
<dbReference type="InterPro" id="IPR000836">
    <property type="entry name" value="PRTase_dom"/>
</dbReference>
<organism evidence="12 13">
    <name type="scientific">Paenibacillus chartarius</name>
    <dbReference type="NCBI Taxonomy" id="747481"/>
    <lineage>
        <taxon>Bacteria</taxon>
        <taxon>Bacillati</taxon>
        <taxon>Bacillota</taxon>
        <taxon>Bacilli</taxon>
        <taxon>Bacillales</taxon>
        <taxon>Paenibacillaceae</taxon>
        <taxon>Paenibacillus</taxon>
    </lineage>
</organism>
<dbReference type="InterPro" id="IPR012094">
    <property type="entry name" value="tRNA_Ile_lys_synt"/>
</dbReference>
<gene>
    <name evidence="12" type="primary">hpt</name>
    <name evidence="10" type="synonym">tilS</name>
    <name evidence="12" type="ORF">ACFFK0_27310</name>
</gene>
<dbReference type="Pfam" id="PF01171">
    <property type="entry name" value="ATP_bind_3"/>
    <property type="match status" value="1"/>
</dbReference>
<dbReference type="InterPro" id="IPR012795">
    <property type="entry name" value="tRNA_Ile_lys_synt_N"/>
</dbReference>
<dbReference type="PANTHER" id="PTHR43033">
    <property type="entry name" value="TRNA(ILE)-LYSIDINE SYNTHASE-RELATED"/>
    <property type="match status" value="1"/>
</dbReference>
<evidence type="ECO:0000259" key="11">
    <source>
        <dbReference type="SMART" id="SM00977"/>
    </source>
</evidence>
<dbReference type="PANTHER" id="PTHR43033:SF1">
    <property type="entry name" value="TRNA(ILE)-LYSIDINE SYNTHASE-RELATED"/>
    <property type="match status" value="1"/>
</dbReference>
<keyword evidence="5" id="KW-0479">Metal-binding</keyword>
<sequence length="674" mass="75208">MNLIRRTERRIRAAGLLRQGDAMVVAVSGGPDSVALLHVLFALSQKPEWAWQLIVAHVDHGFRGAESASEADFVERMAAQLGLPCAVAKLDMPAELAASGDNAQAAARERRYEFLLETAQRWGAEKLALAHHADDQAETVLMRVLRGTSMSGLAGIPERRTEKKVELIRPFLRIYKSEILSYIEANNLPYVQDSSNSSLKYSRNRIRLDVIPYLRMVNPQLSEALNRLAETAADEDAYIAEQAREAFARIVRTGMEDTGAGRSCELDRRAFAGLPVALQRRLVKLILSYLISGDLVEFPILERARLAMLQEGTPHLALDLGAGCRLRREYDRIRFAVQSPLSPSPPTFEYIWREGTERLPLPELHAELRFERPAAEGTTGSVTTPRETENSAIFDGDLLEFPLTVRSRRSGDRMRPIGLNGSKKVKDIFIDEKVPQSTRDRLPIVTDAAGRILWIPGVKRSDVAAVNSASVHLVRMTLHRMPEPASSYFTLGGPSLLQDIQEVLYSEETIQNKIKELGETLSREYEGRNPLVICVLKGAFIFMADLVKRITVPIELDFMAVSSYGAATKSSGVVKIIKDLDVPVQGRDIIIVEDIIDSGLTLSYLIDVLERRNALSISVVALFDKPARRTVELEPDYRGFEIPDAFVVGYGLDYAEKYRNLPFVGILKPEIYTK</sequence>
<dbReference type="NCBIfam" id="TIGR01203">
    <property type="entry name" value="HGPRTase"/>
    <property type="match status" value="1"/>
</dbReference>
<dbReference type="Pfam" id="PF11734">
    <property type="entry name" value="TilS_C"/>
    <property type="match status" value="1"/>
</dbReference>
<dbReference type="InterPro" id="IPR015262">
    <property type="entry name" value="tRNA_Ile_lys_synt_subst-bd"/>
</dbReference>
<keyword evidence="2 10" id="KW-0963">Cytoplasm</keyword>
<comment type="similarity">
    <text evidence="10">Belongs to the tRNA(Ile)-lysidine synthase family.</text>
</comment>
<dbReference type="SUPFAM" id="SSF53271">
    <property type="entry name" value="PRTase-like"/>
    <property type="match status" value="1"/>
</dbReference>
<evidence type="ECO:0000313" key="13">
    <source>
        <dbReference type="Proteomes" id="UP001589776"/>
    </source>
</evidence>
<evidence type="ECO:0000256" key="10">
    <source>
        <dbReference type="HAMAP-Rule" id="MF_01161"/>
    </source>
</evidence>
<dbReference type="GO" id="GO:0016757">
    <property type="term" value="F:glycosyltransferase activity"/>
    <property type="evidence" value="ECO:0007669"/>
    <property type="project" value="UniProtKB-KW"/>
</dbReference>
<keyword evidence="7 10" id="KW-0067">ATP-binding</keyword>
<dbReference type="EC" id="6.3.4.19" evidence="10"/>
<dbReference type="Gene3D" id="3.30.465.60">
    <property type="match status" value="1"/>
</dbReference>
<dbReference type="RefSeq" id="WP_377473954.1">
    <property type="nucleotide sequence ID" value="NZ_JBHLWN010000110.1"/>
</dbReference>
<keyword evidence="12" id="KW-0328">Glycosyltransferase</keyword>
<feature type="domain" description="Lysidine-tRNA(Ile) synthetase C-terminal" evidence="11">
    <location>
        <begin position="403"/>
        <end position="473"/>
    </location>
</feature>
<proteinExistence type="inferred from homology"/>
<evidence type="ECO:0000256" key="1">
    <source>
        <dbReference type="ARBA" id="ARBA00004496"/>
    </source>
</evidence>
<dbReference type="CDD" id="cd06223">
    <property type="entry name" value="PRTases_typeI"/>
    <property type="match status" value="1"/>
</dbReference>
<evidence type="ECO:0000256" key="6">
    <source>
        <dbReference type="ARBA" id="ARBA00022741"/>
    </source>
</evidence>
<dbReference type="Pfam" id="PF00156">
    <property type="entry name" value="Pribosyltran"/>
    <property type="match status" value="1"/>
</dbReference>
<name>A0ABV6DU19_9BACL</name>
<dbReference type="InterPro" id="IPR005904">
    <property type="entry name" value="Hxn_phspho_trans"/>
</dbReference>
<evidence type="ECO:0000256" key="7">
    <source>
        <dbReference type="ARBA" id="ARBA00022840"/>
    </source>
</evidence>
<dbReference type="InterPro" id="IPR029057">
    <property type="entry name" value="PRTase-like"/>
</dbReference>
<comment type="domain">
    <text evidence="10">The N-terminal region contains the highly conserved SGGXDS motif, predicted to be a P-loop motif involved in ATP binding.</text>
</comment>
<dbReference type="SMART" id="SM00977">
    <property type="entry name" value="TilS_C"/>
    <property type="match status" value="1"/>
</dbReference>
<dbReference type="NCBIfam" id="TIGR02432">
    <property type="entry name" value="lysidine_TilS_N"/>
    <property type="match status" value="1"/>
</dbReference>
<evidence type="ECO:0000256" key="9">
    <source>
        <dbReference type="ARBA" id="ARBA00048539"/>
    </source>
</evidence>
<comment type="caution">
    <text evidence="12">The sequence shown here is derived from an EMBL/GenBank/DDBJ whole genome shotgun (WGS) entry which is preliminary data.</text>
</comment>
<comment type="catalytic activity">
    <reaction evidence="9 10">
        <text>cytidine(34) in tRNA(Ile2) + L-lysine + ATP = lysidine(34) in tRNA(Ile2) + AMP + diphosphate + H(+)</text>
        <dbReference type="Rhea" id="RHEA:43744"/>
        <dbReference type="Rhea" id="RHEA-COMP:10625"/>
        <dbReference type="Rhea" id="RHEA-COMP:10670"/>
        <dbReference type="ChEBI" id="CHEBI:15378"/>
        <dbReference type="ChEBI" id="CHEBI:30616"/>
        <dbReference type="ChEBI" id="CHEBI:32551"/>
        <dbReference type="ChEBI" id="CHEBI:33019"/>
        <dbReference type="ChEBI" id="CHEBI:82748"/>
        <dbReference type="ChEBI" id="CHEBI:83665"/>
        <dbReference type="ChEBI" id="CHEBI:456215"/>
        <dbReference type="EC" id="6.3.4.19"/>
    </reaction>
</comment>
<dbReference type="Gene3D" id="3.40.50.620">
    <property type="entry name" value="HUPs"/>
    <property type="match status" value="1"/>
</dbReference>
<dbReference type="InterPro" id="IPR014729">
    <property type="entry name" value="Rossmann-like_a/b/a_fold"/>
</dbReference>
<dbReference type="Proteomes" id="UP001589776">
    <property type="component" value="Unassembled WGS sequence"/>
</dbReference>
<dbReference type="NCBIfam" id="TIGR02433">
    <property type="entry name" value="lysidine_TilS_C"/>
    <property type="match status" value="1"/>
</dbReference>
<evidence type="ECO:0000313" key="12">
    <source>
        <dbReference type="EMBL" id="MFC0216109.1"/>
    </source>
</evidence>
<evidence type="ECO:0000256" key="5">
    <source>
        <dbReference type="ARBA" id="ARBA00022723"/>
    </source>
</evidence>
<accession>A0ABV6DU19</accession>
<comment type="function">
    <text evidence="10">Ligates lysine onto the cytidine present at position 34 of the AUA codon-specific tRNA(Ile) that contains the anticodon CAU, in an ATP-dependent manner. Cytidine is converted to lysidine, thus changing the amino acid specificity of the tRNA from methionine to isoleucine.</text>
</comment>
<dbReference type="SUPFAM" id="SSF52402">
    <property type="entry name" value="Adenine nucleotide alpha hydrolases-like"/>
    <property type="match status" value="1"/>
</dbReference>
<keyword evidence="13" id="KW-1185">Reference proteome</keyword>
<keyword evidence="6 10" id="KW-0547">Nucleotide-binding</keyword>
<keyword evidence="4 10" id="KW-0819">tRNA processing</keyword>
<keyword evidence="12" id="KW-0808">Transferase</keyword>